<dbReference type="Proteomes" id="UP000030640">
    <property type="component" value="Unassembled WGS sequence"/>
</dbReference>
<feature type="transmembrane region" description="Helical" evidence="1">
    <location>
        <begin position="120"/>
        <end position="139"/>
    </location>
</feature>
<name>W7A9F5_9APIC</name>
<evidence type="ECO:0000313" key="3">
    <source>
        <dbReference type="Proteomes" id="UP000030640"/>
    </source>
</evidence>
<organism evidence="2 3">
    <name type="scientific">Plasmodium inui San Antonio 1</name>
    <dbReference type="NCBI Taxonomy" id="1237626"/>
    <lineage>
        <taxon>Eukaryota</taxon>
        <taxon>Sar</taxon>
        <taxon>Alveolata</taxon>
        <taxon>Apicomplexa</taxon>
        <taxon>Aconoidasida</taxon>
        <taxon>Haemosporida</taxon>
        <taxon>Plasmodiidae</taxon>
        <taxon>Plasmodium</taxon>
        <taxon>Plasmodium (Plasmodium)</taxon>
    </lineage>
</organism>
<dbReference type="RefSeq" id="XP_008815345.1">
    <property type="nucleotide sequence ID" value="XM_008817123.1"/>
</dbReference>
<keyword evidence="3" id="KW-1185">Reference proteome</keyword>
<gene>
    <name evidence="2" type="ORF">C922_01520</name>
</gene>
<proteinExistence type="predicted"/>
<dbReference type="VEuPathDB" id="PlasmoDB:C922_01520"/>
<sequence length="193" mass="23773">MKKDKIKEQKQNYENYLNFNEDAKKWFYSKIEKNKMIHIQEKYDSFLKSYENRKRHVTEKYNLKKYLTIIHNLMLLCFITFDIFSIFLNVCVKNVKHFLNNPFLYIHNAKMVIKKNVSHGFQLMKAYKNLLCAAALFVFREKKKIAKEIQNVSLFLFQLLNFYLFKYLEVMYQYFYFRYCDIFKATKFFKVFA</sequence>
<feature type="transmembrane region" description="Helical" evidence="1">
    <location>
        <begin position="151"/>
        <end position="168"/>
    </location>
</feature>
<evidence type="ECO:0000256" key="1">
    <source>
        <dbReference type="SAM" id="Phobius"/>
    </source>
</evidence>
<protein>
    <submittedName>
        <fullName evidence="2">Uncharacterized protein</fullName>
    </submittedName>
</protein>
<feature type="transmembrane region" description="Helical" evidence="1">
    <location>
        <begin position="69"/>
        <end position="90"/>
    </location>
</feature>
<keyword evidence="1" id="KW-1133">Transmembrane helix</keyword>
<keyword evidence="1" id="KW-0812">Transmembrane</keyword>
<dbReference type="OrthoDB" id="382400at2759"/>
<accession>W7A9F5</accession>
<reference evidence="2 3" key="1">
    <citation type="submission" date="2013-02" db="EMBL/GenBank/DDBJ databases">
        <title>The Genome Sequence of Plasmodium inui San Antonio 1.</title>
        <authorList>
            <consortium name="The Broad Institute Genome Sequencing Platform"/>
            <consortium name="The Broad Institute Genome Sequencing Center for Infectious Disease"/>
            <person name="Neafsey D."/>
            <person name="Cheeseman I."/>
            <person name="Volkman S."/>
            <person name="Adams J."/>
            <person name="Walker B."/>
            <person name="Young S.K."/>
            <person name="Zeng Q."/>
            <person name="Gargeya S."/>
            <person name="Fitzgerald M."/>
            <person name="Haas B."/>
            <person name="Abouelleil A."/>
            <person name="Alvarado L."/>
            <person name="Arachchi H.M."/>
            <person name="Berlin A.M."/>
            <person name="Chapman S.B."/>
            <person name="Dewar J."/>
            <person name="Goldberg J."/>
            <person name="Griggs A."/>
            <person name="Gujja S."/>
            <person name="Hansen M."/>
            <person name="Howarth C."/>
            <person name="Imamovic A."/>
            <person name="Larimer J."/>
            <person name="McCowan C."/>
            <person name="Murphy C."/>
            <person name="Neiman D."/>
            <person name="Pearson M."/>
            <person name="Priest M."/>
            <person name="Roberts A."/>
            <person name="Saif S."/>
            <person name="Shea T."/>
            <person name="Sisk P."/>
            <person name="Sykes S."/>
            <person name="Wortman J."/>
            <person name="Nusbaum C."/>
            <person name="Birren B."/>
        </authorList>
    </citation>
    <scope>NUCLEOTIDE SEQUENCE [LARGE SCALE GENOMIC DNA]</scope>
    <source>
        <strain evidence="2 3">San Antonio 1</strain>
    </source>
</reference>
<evidence type="ECO:0000313" key="2">
    <source>
        <dbReference type="EMBL" id="EUD67908.1"/>
    </source>
</evidence>
<keyword evidence="1" id="KW-0472">Membrane</keyword>
<dbReference type="AlphaFoldDB" id="W7A9F5"/>
<dbReference type="EMBL" id="KI965464">
    <property type="protein sequence ID" value="EUD67908.1"/>
    <property type="molecule type" value="Genomic_DNA"/>
</dbReference>
<dbReference type="GeneID" id="20036794"/>